<sequence length="288" mass="28505">MTGSSKDIRSAGLAGVAALALALAACGGGGADAAGPEDSDTTVTTETTTAETGGTDASSPDRGGDGRADGSTGRDDGARSGDGGVAAVADGQLPGEDVITYFSEAGRTANVVGVDSGDVLFVRARPDVGAEEVGRLAPTAEATLAGRERSVGTGLWAEVELSDGVGWVNSSYLAYLPETGRDVTAEAAVFAADSDAATAKALALAIGEQRAAARGGGAGQGSAPTATLVETPARDVQVYRVDILGYPDDSMRGERLEIVLEKSGDGYGVAEATAYPICGRGAADGLCV</sequence>
<organism evidence="4 5">
    <name type="scientific">Corynebacterium xerosis</name>
    <dbReference type="NCBI Taxonomy" id="1725"/>
    <lineage>
        <taxon>Bacteria</taxon>
        <taxon>Bacillati</taxon>
        <taxon>Actinomycetota</taxon>
        <taxon>Actinomycetes</taxon>
        <taxon>Mycobacteriales</taxon>
        <taxon>Corynebacteriaceae</taxon>
        <taxon>Corynebacterium</taxon>
    </lineage>
</organism>
<feature type="signal peptide" evidence="2">
    <location>
        <begin position="1"/>
        <end position="33"/>
    </location>
</feature>
<evidence type="ECO:0000313" key="5">
    <source>
        <dbReference type="Proteomes" id="UP000589552"/>
    </source>
</evidence>
<proteinExistence type="predicted"/>
<dbReference type="Pfam" id="PF08239">
    <property type="entry name" value="SH3_3"/>
    <property type="match status" value="1"/>
</dbReference>
<comment type="caution">
    <text evidence="4">The sequence shown here is derived from an EMBL/GenBank/DDBJ whole genome shotgun (WGS) entry which is preliminary data.</text>
</comment>
<dbReference type="AlphaFoldDB" id="A0A7X9XU58"/>
<protein>
    <submittedName>
        <fullName evidence="4">SH3 domain-containing protein</fullName>
    </submittedName>
</protein>
<dbReference type="RefSeq" id="WP_168938361.1">
    <property type="nucleotide sequence ID" value="NZ_JABAGA010000008.1"/>
</dbReference>
<evidence type="ECO:0000256" key="2">
    <source>
        <dbReference type="SAM" id="SignalP"/>
    </source>
</evidence>
<gene>
    <name evidence="4" type="ORF">HF852_11455</name>
</gene>
<reference evidence="4 5" key="1">
    <citation type="submission" date="2020-04" db="EMBL/GenBank/DDBJ databases">
        <authorList>
            <person name="Hitch T.C.A."/>
            <person name="Wylensek D."/>
            <person name="Clavel T."/>
        </authorList>
    </citation>
    <scope>NUCLEOTIDE SEQUENCE [LARGE SCALE GENOMIC DNA]</scope>
    <source>
        <strain evidence="4 5">BL-383-APC-2I</strain>
    </source>
</reference>
<keyword evidence="2" id="KW-0732">Signal</keyword>
<feature type="region of interest" description="Disordered" evidence="1">
    <location>
        <begin position="28"/>
        <end position="90"/>
    </location>
</feature>
<evidence type="ECO:0000259" key="3">
    <source>
        <dbReference type="Pfam" id="PF08239"/>
    </source>
</evidence>
<dbReference type="Gene3D" id="2.30.30.40">
    <property type="entry name" value="SH3 Domains"/>
    <property type="match status" value="1"/>
</dbReference>
<feature type="domain" description="SH3b" evidence="3">
    <location>
        <begin position="118"/>
        <end position="173"/>
    </location>
</feature>
<dbReference type="Proteomes" id="UP000589552">
    <property type="component" value="Unassembled WGS sequence"/>
</dbReference>
<dbReference type="EMBL" id="JABAGA010000008">
    <property type="protein sequence ID" value="NMF10203.1"/>
    <property type="molecule type" value="Genomic_DNA"/>
</dbReference>
<feature type="compositionally biased region" description="Basic and acidic residues" evidence="1">
    <location>
        <begin position="62"/>
        <end position="79"/>
    </location>
</feature>
<dbReference type="PROSITE" id="PS51257">
    <property type="entry name" value="PROKAR_LIPOPROTEIN"/>
    <property type="match status" value="1"/>
</dbReference>
<name>A0A7X9XU58_9CORY</name>
<feature type="chain" id="PRO_5030961706" evidence="2">
    <location>
        <begin position="34"/>
        <end position="288"/>
    </location>
</feature>
<accession>A0A7X9XU58</accession>
<evidence type="ECO:0000313" key="4">
    <source>
        <dbReference type="EMBL" id="NMF10203.1"/>
    </source>
</evidence>
<evidence type="ECO:0000256" key="1">
    <source>
        <dbReference type="SAM" id="MobiDB-lite"/>
    </source>
</evidence>
<dbReference type="InterPro" id="IPR003646">
    <property type="entry name" value="SH3-like_bac-type"/>
</dbReference>
<feature type="compositionally biased region" description="Low complexity" evidence="1">
    <location>
        <begin position="41"/>
        <end position="58"/>
    </location>
</feature>